<sequence>MFDSDTGPVITIFYITRKSFQFGFAGFLLSKADSGLVLFCTFVITVDPCDFEDYSDFASEVLSGKHHCGVGIACMAF</sequence>
<organism evidence="1">
    <name type="scientific">mine drainage metagenome</name>
    <dbReference type="NCBI Taxonomy" id="410659"/>
    <lineage>
        <taxon>unclassified sequences</taxon>
        <taxon>metagenomes</taxon>
        <taxon>ecological metagenomes</taxon>
    </lineage>
</organism>
<dbReference type="AlphaFoldDB" id="E6QX57"/>
<name>E6QX57_9ZZZZ</name>
<dbReference type="EMBL" id="CABR01000171">
    <property type="protein sequence ID" value="CBI11831.1"/>
    <property type="molecule type" value="Genomic_DNA"/>
</dbReference>
<reference evidence="1" key="1">
    <citation type="submission" date="2009-10" db="EMBL/GenBank/DDBJ databases">
        <title>Diversity of trophic interactions inside an arsenic-rich microbial ecosystem.</title>
        <authorList>
            <person name="Bertin P.N."/>
            <person name="Heinrich-Salmeron A."/>
            <person name="Pelletier E."/>
            <person name="Goulhen-Chollet F."/>
            <person name="Arsene-Ploetze F."/>
            <person name="Gallien S."/>
            <person name="Calteau A."/>
            <person name="Vallenet D."/>
            <person name="Casiot C."/>
            <person name="Chane-Woon-Ming B."/>
            <person name="Giloteaux L."/>
            <person name="Barakat M."/>
            <person name="Bonnefoy V."/>
            <person name="Bruneel O."/>
            <person name="Chandler M."/>
            <person name="Cleiss J."/>
            <person name="Duran R."/>
            <person name="Elbaz-Poulichet F."/>
            <person name="Fonknechten N."/>
            <person name="Lauga B."/>
            <person name="Mornico D."/>
            <person name="Ortet P."/>
            <person name="Schaeffer C."/>
            <person name="Siguier P."/>
            <person name="Alexander Thil Smith A."/>
            <person name="Van Dorsselaer A."/>
            <person name="Weissenbach J."/>
            <person name="Medigue C."/>
            <person name="Le Paslier D."/>
        </authorList>
    </citation>
    <scope>NUCLEOTIDE SEQUENCE</scope>
</reference>
<proteinExistence type="predicted"/>
<evidence type="ECO:0000313" key="1">
    <source>
        <dbReference type="EMBL" id="CBI11831.1"/>
    </source>
</evidence>
<gene>
    <name evidence="1" type="ORF">CARN7_2679</name>
</gene>
<comment type="caution">
    <text evidence="1">The sequence shown here is derived from an EMBL/GenBank/DDBJ whole genome shotgun (WGS) entry which is preliminary data.</text>
</comment>
<accession>E6QX57</accession>
<protein>
    <submittedName>
        <fullName evidence="1">Uncharacterized protein</fullName>
    </submittedName>
</protein>